<dbReference type="Proteomes" id="UP000516173">
    <property type="component" value="Chromosome"/>
</dbReference>
<dbReference type="PROSITE" id="PS00108">
    <property type="entry name" value="PROTEIN_KINASE_ST"/>
    <property type="match status" value="1"/>
</dbReference>
<keyword evidence="3" id="KW-0808">Transferase</keyword>
<evidence type="ECO:0000256" key="8">
    <source>
        <dbReference type="SAM" id="Phobius"/>
    </source>
</evidence>
<dbReference type="InterPro" id="IPR011009">
    <property type="entry name" value="Kinase-like_dom_sf"/>
</dbReference>
<feature type="region of interest" description="Disordered" evidence="7">
    <location>
        <begin position="516"/>
        <end position="591"/>
    </location>
</feature>
<evidence type="ECO:0000256" key="5">
    <source>
        <dbReference type="ARBA" id="ARBA00022777"/>
    </source>
</evidence>
<feature type="domain" description="Protein kinase" evidence="9">
    <location>
        <begin position="9"/>
        <end position="274"/>
    </location>
</feature>
<feature type="compositionally biased region" description="Low complexity" evidence="7">
    <location>
        <begin position="293"/>
        <end position="309"/>
    </location>
</feature>
<dbReference type="FunFam" id="1.10.510.10:FF:000021">
    <property type="entry name" value="Serine/threonine protein kinase"/>
    <property type="match status" value="1"/>
</dbReference>
<keyword evidence="8" id="KW-0472">Membrane</keyword>
<proteinExistence type="predicted"/>
<dbReference type="GeneID" id="80351765"/>
<feature type="compositionally biased region" description="Low complexity" evidence="7">
    <location>
        <begin position="523"/>
        <end position="544"/>
    </location>
</feature>
<gene>
    <name evidence="10" type="ORF">NWFMUON74_60530</name>
</gene>
<accession>A0A7G1KTL5</accession>
<evidence type="ECO:0000313" key="11">
    <source>
        <dbReference type="Proteomes" id="UP000516173"/>
    </source>
</evidence>
<feature type="compositionally biased region" description="Gly residues" evidence="7">
    <location>
        <begin position="458"/>
        <end position="475"/>
    </location>
</feature>
<dbReference type="SUPFAM" id="SSF56112">
    <property type="entry name" value="Protein kinase-like (PK-like)"/>
    <property type="match status" value="1"/>
</dbReference>
<dbReference type="EMBL" id="AP023396">
    <property type="protein sequence ID" value="BCK58281.1"/>
    <property type="molecule type" value="Genomic_DNA"/>
</dbReference>
<feature type="compositionally biased region" description="Basic and acidic residues" evidence="7">
    <location>
        <begin position="582"/>
        <end position="591"/>
    </location>
</feature>
<keyword evidence="4" id="KW-0547">Nucleotide-binding</keyword>
<dbReference type="Gene3D" id="1.10.510.10">
    <property type="entry name" value="Transferase(Phosphotransferase) domain 1"/>
    <property type="match status" value="1"/>
</dbReference>
<dbReference type="EC" id="2.7.11.1" evidence="1"/>
<keyword evidence="8" id="KW-0812">Transmembrane</keyword>
<dbReference type="Gene3D" id="3.30.200.20">
    <property type="entry name" value="Phosphorylase Kinase, domain 1"/>
    <property type="match status" value="1"/>
</dbReference>
<dbReference type="InterPro" id="IPR000719">
    <property type="entry name" value="Prot_kinase_dom"/>
</dbReference>
<evidence type="ECO:0000256" key="7">
    <source>
        <dbReference type="SAM" id="MobiDB-lite"/>
    </source>
</evidence>
<protein>
    <recommendedName>
        <fullName evidence="1">non-specific serine/threonine protein kinase</fullName>
        <ecNumber evidence="1">2.7.11.1</ecNumber>
    </recommendedName>
</protein>
<dbReference type="GO" id="GO:0005524">
    <property type="term" value="F:ATP binding"/>
    <property type="evidence" value="ECO:0007669"/>
    <property type="project" value="UniProtKB-KW"/>
</dbReference>
<keyword evidence="8" id="KW-1133">Transmembrane helix</keyword>
<dbReference type="AlphaFoldDB" id="A0A7G1KTL5"/>
<dbReference type="Pfam" id="PF00069">
    <property type="entry name" value="Pkinase"/>
    <property type="match status" value="1"/>
</dbReference>
<organism evidence="10 11">
    <name type="scientific">Nocardia wallacei</name>
    <dbReference type="NCBI Taxonomy" id="480035"/>
    <lineage>
        <taxon>Bacteria</taxon>
        <taxon>Bacillati</taxon>
        <taxon>Actinomycetota</taxon>
        <taxon>Actinomycetes</taxon>
        <taxon>Mycobacteriales</taxon>
        <taxon>Nocardiaceae</taxon>
        <taxon>Nocardia</taxon>
    </lineage>
</organism>
<evidence type="ECO:0000256" key="3">
    <source>
        <dbReference type="ARBA" id="ARBA00022679"/>
    </source>
</evidence>
<dbReference type="PROSITE" id="PS50011">
    <property type="entry name" value="PROTEIN_KINASE_DOM"/>
    <property type="match status" value="1"/>
</dbReference>
<feature type="compositionally biased region" description="Low complexity" evidence="7">
    <location>
        <begin position="329"/>
        <end position="350"/>
    </location>
</feature>
<evidence type="ECO:0000259" key="9">
    <source>
        <dbReference type="PROSITE" id="PS50011"/>
    </source>
</evidence>
<keyword evidence="6" id="KW-0067">ATP-binding</keyword>
<dbReference type="PANTHER" id="PTHR43289">
    <property type="entry name" value="MITOGEN-ACTIVATED PROTEIN KINASE KINASE KINASE 20-RELATED"/>
    <property type="match status" value="1"/>
</dbReference>
<reference evidence="10 11" key="1">
    <citation type="submission" date="2020-08" db="EMBL/GenBank/DDBJ databases">
        <title>Genome Sequencing of Nocardia wallacei strain FMUON74 and assembly.</title>
        <authorList>
            <person name="Toyokawa M."/>
            <person name="Uesaka K."/>
        </authorList>
    </citation>
    <scope>NUCLEOTIDE SEQUENCE [LARGE SCALE GENOMIC DNA]</scope>
    <source>
        <strain evidence="10 11">FMUON74</strain>
    </source>
</reference>
<dbReference type="RefSeq" id="WP_187685052.1">
    <property type="nucleotide sequence ID" value="NZ_AP023396.1"/>
</dbReference>
<dbReference type="CDD" id="cd14014">
    <property type="entry name" value="STKc_PknB_like"/>
    <property type="match status" value="1"/>
</dbReference>
<evidence type="ECO:0000256" key="4">
    <source>
        <dbReference type="ARBA" id="ARBA00022741"/>
    </source>
</evidence>
<name>A0A7G1KTL5_9NOCA</name>
<keyword evidence="5" id="KW-0418">Kinase</keyword>
<evidence type="ECO:0000256" key="6">
    <source>
        <dbReference type="ARBA" id="ARBA00022840"/>
    </source>
</evidence>
<evidence type="ECO:0000313" key="10">
    <source>
        <dbReference type="EMBL" id="BCK58281.1"/>
    </source>
</evidence>
<sequence>MAARTFGKYRLDRMIGRGSVGEVWLARDTVADRSVALKILTITAAEDPDYRRRFEREARIGASLSNPHIVPIHDFGEQDGRLFLDMAHVPGTDLARRLRPGPIGVPEAVDIVSQIAEALDAAHAAGLIHRDVKPANIIVHASGFAYLIDFGIARAPNQTTITATGFTVGTLAYMAPERFTGQADARSDIYSLACVLFECLTAQRPFGDTDPVQQLHAHLRADPPRPSADNPAIPQALDAVIARGMAKNAENRYATAGDLAAAARAAIDMPHPVPRTPPLAEQSGPATRATGQPASPWSSASESTSALPSGTGTPGRPVRPTRAFPETPPAQANSPAQSLAPAASQGAAPGHPQPPPQGYAEPHGPSRPLPPTRAMPDSPVDAAGRPLRPTRVMPNDPAAQADSRSPVDSAGRPLRATRVMPNDPVDGAGQSAHSTRVMPDEQVDSAGRPLRPTRVMPGPGGGRAPWRPGGAGGGTARQPVRPEPRQRSVVKIATVVVGVAVLGFALVAACTAVLTQGGGGQPGRQPAGSVTATAEPRATTAPPTGKDWPPPGYTLPFPTEFPTSFQFPIPTLQFPAPQSHKPNKEDKKQER</sequence>
<keyword evidence="2" id="KW-0723">Serine/threonine-protein kinase</keyword>
<dbReference type="KEGG" id="nwl:NWFMUON74_60530"/>
<keyword evidence="11" id="KW-1185">Reference proteome</keyword>
<feature type="transmembrane region" description="Helical" evidence="8">
    <location>
        <begin position="492"/>
        <end position="514"/>
    </location>
</feature>
<dbReference type="PANTHER" id="PTHR43289:SF6">
    <property type="entry name" value="SERINE_THREONINE-PROTEIN KINASE NEKL-3"/>
    <property type="match status" value="1"/>
</dbReference>
<evidence type="ECO:0000256" key="1">
    <source>
        <dbReference type="ARBA" id="ARBA00012513"/>
    </source>
</evidence>
<dbReference type="GO" id="GO:0004674">
    <property type="term" value="F:protein serine/threonine kinase activity"/>
    <property type="evidence" value="ECO:0007669"/>
    <property type="project" value="UniProtKB-KW"/>
</dbReference>
<feature type="region of interest" description="Disordered" evidence="7">
    <location>
        <begin position="269"/>
        <end position="486"/>
    </location>
</feature>
<dbReference type="InterPro" id="IPR008271">
    <property type="entry name" value="Ser/Thr_kinase_AS"/>
</dbReference>
<evidence type="ECO:0000256" key="2">
    <source>
        <dbReference type="ARBA" id="ARBA00022527"/>
    </source>
</evidence>
<dbReference type="SMART" id="SM00220">
    <property type="entry name" value="S_TKc"/>
    <property type="match status" value="1"/>
</dbReference>